<keyword evidence="4" id="KW-1185">Reference proteome</keyword>
<dbReference type="InterPro" id="IPR003347">
    <property type="entry name" value="JmjC_dom"/>
</dbReference>
<evidence type="ECO:0000259" key="2">
    <source>
        <dbReference type="PROSITE" id="PS51184"/>
    </source>
</evidence>
<dbReference type="Proteomes" id="UP000440578">
    <property type="component" value="Unassembled WGS sequence"/>
</dbReference>
<dbReference type="OrthoDB" id="10063099at2759"/>
<keyword evidence="1" id="KW-0812">Transmembrane</keyword>
<keyword evidence="3" id="KW-0808">Transferase</keyword>
<reference evidence="3 4" key="1">
    <citation type="submission" date="2019-07" db="EMBL/GenBank/DDBJ databases">
        <title>Draft genome assembly of a fouling barnacle, Amphibalanus amphitrite (Darwin, 1854): The first reference genome for Thecostraca.</title>
        <authorList>
            <person name="Kim W."/>
        </authorList>
    </citation>
    <scope>NUCLEOTIDE SEQUENCE [LARGE SCALE GENOMIC DNA]</scope>
    <source>
        <strain evidence="3">SNU_AA5</strain>
        <tissue evidence="3">Soma without cirri and trophi</tissue>
    </source>
</reference>
<dbReference type="EMBL" id="VIIS01000074">
    <property type="protein sequence ID" value="KAF0313688.1"/>
    <property type="molecule type" value="Genomic_DNA"/>
</dbReference>
<sequence>MGECHRMRHLPHNCFAMRKTCLQLLQGCSQQQLLFWRNYLTADSQQQKSQQPELPQTVLSFLLLLSITTVLILFTWPCLRQSLGTNPCLVPNNFALMETTRPISSCDICSAELPVRLHRPDRAEFAAHAYRGRPVLVSGATETWPAQRRVNLPFLRRLYARVGANASSVSEDGCQFLAFRSALESLEEVLEGRVEAAADGPPWYIGWSNCDPRVAAMLRGLYSWPSFLPEEGEGSAVDWIFMGTPGQGTAVHIDNVHRPSWQAQIAGSKRWRLFPPPECEKVCRPLTVDVHPGDIFLLDTNQWYHGTEVIGKEMSITIGSEYD</sequence>
<feature type="transmembrane region" description="Helical" evidence="1">
    <location>
        <begin position="58"/>
        <end position="76"/>
    </location>
</feature>
<comment type="caution">
    <text evidence="3">The sequence shown here is derived from an EMBL/GenBank/DDBJ whole genome shotgun (WGS) entry which is preliminary data.</text>
</comment>
<dbReference type="SUPFAM" id="SSF51197">
    <property type="entry name" value="Clavaminate synthase-like"/>
    <property type="match status" value="1"/>
</dbReference>
<keyword evidence="1" id="KW-1133">Transmembrane helix</keyword>
<protein>
    <submittedName>
        <fullName evidence="3">Bifunctional arginine demethylase and lysyl-hydroxylase JMJD6</fullName>
    </submittedName>
</protein>
<feature type="domain" description="JmjC" evidence="2">
    <location>
        <begin position="203"/>
        <end position="323"/>
    </location>
</feature>
<dbReference type="Gene3D" id="2.60.120.650">
    <property type="entry name" value="Cupin"/>
    <property type="match status" value="1"/>
</dbReference>
<name>A0A6A4XEV2_AMPAM</name>
<evidence type="ECO:0000313" key="3">
    <source>
        <dbReference type="EMBL" id="KAF0313688.1"/>
    </source>
</evidence>
<dbReference type="GO" id="GO:0032259">
    <property type="term" value="P:methylation"/>
    <property type="evidence" value="ECO:0007669"/>
    <property type="project" value="UniProtKB-KW"/>
</dbReference>
<dbReference type="PROSITE" id="PS51184">
    <property type="entry name" value="JMJC"/>
    <property type="match status" value="1"/>
</dbReference>
<evidence type="ECO:0000313" key="4">
    <source>
        <dbReference type="Proteomes" id="UP000440578"/>
    </source>
</evidence>
<dbReference type="GO" id="GO:0016706">
    <property type="term" value="F:2-oxoglutarate-dependent dioxygenase activity"/>
    <property type="evidence" value="ECO:0007669"/>
    <property type="project" value="TreeGrafter"/>
</dbReference>
<dbReference type="Pfam" id="PF13621">
    <property type="entry name" value="Cupin_8"/>
    <property type="match status" value="1"/>
</dbReference>
<gene>
    <name evidence="3" type="primary">Jmjd6</name>
    <name evidence="3" type="ORF">FJT64_015823</name>
</gene>
<dbReference type="InterPro" id="IPR041667">
    <property type="entry name" value="Cupin_8"/>
</dbReference>
<dbReference type="PANTHER" id="PTHR12480:SF13">
    <property type="entry name" value="LD14533P"/>
    <property type="match status" value="1"/>
</dbReference>
<dbReference type="InterPro" id="IPR050910">
    <property type="entry name" value="JMJD6_ArgDemeth/LysHydrox"/>
</dbReference>
<dbReference type="GO" id="GO:0008168">
    <property type="term" value="F:methyltransferase activity"/>
    <property type="evidence" value="ECO:0007669"/>
    <property type="project" value="UniProtKB-KW"/>
</dbReference>
<keyword evidence="1" id="KW-0472">Membrane</keyword>
<organism evidence="3 4">
    <name type="scientific">Amphibalanus amphitrite</name>
    <name type="common">Striped barnacle</name>
    <name type="synonym">Balanus amphitrite</name>
    <dbReference type="NCBI Taxonomy" id="1232801"/>
    <lineage>
        <taxon>Eukaryota</taxon>
        <taxon>Metazoa</taxon>
        <taxon>Ecdysozoa</taxon>
        <taxon>Arthropoda</taxon>
        <taxon>Crustacea</taxon>
        <taxon>Multicrustacea</taxon>
        <taxon>Cirripedia</taxon>
        <taxon>Thoracica</taxon>
        <taxon>Thoracicalcarea</taxon>
        <taxon>Balanomorpha</taxon>
        <taxon>Balanoidea</taxon>
        <taxon>Balanidae</taxon>
        <taxon>Amphibalaninae</taxon>
        <taxon>Amphibalanus</taxon>
    </lineage>
</organism>
<accession>A0A6A4XEV2</accession>
<dbReference type="PANTHER" id="PTHR12480">
    <property type="entry name" value="ARGININE DEMETHYLASE AND LYSYL-HYDROXYLASE JMJD"/>
    <property type="match status" value="1"/>
</dbReference>
<evidence type="ECO:0000256" key="1">
    <source>
        <dbReference type="SAM" id="Phobius"/>
    </source>
</evidence>
<dbReference type="AlphaFoldDB" id="A0A6A4XEV2"/>
<proteinExistence type="predicted"/>
<keyword evidence="3" id="KW-0489">Methyltransferase</keyword>